<dbReference type="AlphaFoldDB" id="A0A3B0LX76"/>
<feature type="chain" id="PRO_5017355602" evidence="3">
    <location>
        <begin position="33"/>
        <end position="512"/>
    </location>
</feature>
<organism evidence="4">
    <name type="scientific">Arsenophonus endosymbiont of Trialeurodes vaporariorum</name>
    <dbReference type="NCBI Taxonomy" id="235567"/>
    <lineage>
        <taxon>Bacteria</taxon>
        <taxon>Pseudomonadati</taxon>
        <taxon>Pseudomonadota</taxon>
        <taxon>Gammaproteobacteria</taxon>
        <taxon>Enterobacterales</taxon>
        <taxon>Morganellaceae</taxon>
        <taxon>Arsenophonus</taxon>
    </lineage>
</organism>
<dbReference type="InterPro" id="IPR007443">
    <property type="entry name" value="LpoA"/>
</dbReference>
<dbReference type="Gene3D" id="1.25.40.650">
    <property type="match status" value="1"/>
</dbReference>
<feature type="signal peptide" evidence="3">
    <location>
        <begin position="1"/>
        <end position="32"/>
    </location>
</feature>
<dbReference type="PANTHER" id="PTHR38038">
    <property type="entry name" value="PENICILLIN-BINDING PROTEIN ACTIVATOR LPOA"/>
    <property type="match status" value="1"/>
</dbReference>
<protein>
    <submittedName>
        <fullName evidence="4">Penicillin-binding protein activator LpoA</fullName>
    </submittedName>
</protein>
<dbReference type="PANTHER" id="PTHR38038:SF1">
    <property type="entry name" value="PENICILLIN-BINDING PROTEIN ACTIVATOR LPOA"/>
    <property type="match status" value="1"/>
</dbReference>
<accession>A0A3B0LX76</accession>
<reference evidence="4" key="1">
    <citation type="submission" date="2018-04" db="EMBL/GenBank/DDBJ databases">
        <authorList>
            <person name="Go L.Y."/>
            <person name="Mitchell J.A."/>
        </authorList>
    </citation>
    <scope>NUCLEOTIDE SEQUENCE</scope>
    <source>
        <strain evidence="4">ARTV</strain>
    </source>
</reference>
<evidence type="ECO:0000256" key="2">
    <source>
        <dbReference type="SAM" id="MobiDB-lite"/>
    </source>
</evidence>
<dbReference type="PROSITE" id="PS51257">
    <property type="entry name" value="PROKAR_LIPOPROTEIN"/>
    <property type="match status" value="1"/>
</dbReference>
<dbReference type="Gene3D" id="3.40.50.2300">
    <property type="match status" value="1"/>
</dbReference>
<evidence type="ECO:0000313" key="4">
    <source>
        <dbReference type="EMBL" id="SSW95401.1"/>
    </source>
</evidence>
<name>A0A3B0LX76_9GAMM</name>
<dbReference type="EMBL" id="UFQR01000004">
    <property type="protein sequence ID" value="SSW95401.1"/>
    <property type="molecule type" value="Genomic_DNA"/>
</dbReference>
<evidence type="ECO:0000256" key="3">
    <source>
        <dbReference type="SAM" id="SignalP"/>
    </source>
</evidence>
<keyword evidence="1" id="KW-0472">Membrane</keyword>
<dbReference type="GO" id="GO:0031241">
    <property type="term" value="C:periplasmic side of cell outer membrane"/>
    <property type="evidence" value="ECO:0007669"/>
    <property type="project" value="TreeGrafter"/>
</dbReference>
<dbReference type="InterPro" id="IPR028082">
    <property type="entry name" value="Peripla_BP_I"/>
</dbReference>
<dbReference type="CDD" id="cd06339">
    <property type="entry name" value="PBP1_YraM_LppC_lipoprotein-like"/>
    <property type="match status" value="1"/>
</dbReference>
<gene>
    <name evidence="4" type="primary">lpoA</name>
    <name evidence="4" type="ORF">ARTV_1260</name>
</gene>
<evidence type="ECO:0000256" key="1">
    <source>
        <dbReference type="ARBA" id="ARBA00023136"/>
    </source>
</evidence>
<feature type="compositionally biased region" description="Polar residues" evidence="2">
    <location>
        <begin position="204"/>
        <end position="220"/>
    </location>
</feature>
<sequence precursor="true">MRFSIFVKKGLICIAILSSLLLVGCHSSLDQSKPTADATIQASSEISHYQSIIDAANGTPSAEALRAYIAQEPLLKDKVNHQKNIDDFWQMLISLPAEQIQKLAVRADKNVLQGKIDLLDLYHNIYQDPAVLQNAFNDWEIRYPANPCVKTSPTALIQIIHQSSISSNPKIGLFLPLSNNGKIFAEAILQRFHDAQKGLPIDPTTATSSSEQNSQNSDPVQNIIDSITSSNNNMTQENNPQTPSLVIDNAPINNQQVKVYDTNTQSIESLLQQAEQDGITLVVGPLLKPDVLKAIQINTPLNLLTLNELDNDKMPLKNNVCYFSLSPEDEAVNAARHMAKEGKQVPLILIPSSPFGERIANIFAQEWQKLKKTPVRKQSFGNIDSLKARTAQSTGIQMIGTPIIIAEQQNTNDTAEAIDAVYIVATSDELSLIKPMIDIATDSRTRPTLYASFRSHQTDLSTDYYLEMEGLQFSEIPLLAGANATLLTQANQRLSADYSLIRLYAMVIDAWL</sequence>
<feature type="region of interest" description="Disordered" evidence="2">
    <location>
        <begin position="199"/>
        <end position="225"/>
    </location>
</feature>
<dbReference type="Pfam" id="PF04348">
    <property type="entry name" value="LppC"/>
    <property type="match status" value="2"/>
</dbReference>
<dbReference type="SUPFAM" id="SSF53822">
    <property type="entry name" value="Periplasmic binding protein-like I"/>
    <property type="match status" value="1"/>
</dbReference>
<proteinExistence type="predicted"/>
<dbReference type="GO" id="GO:0030234">
    <property type="term" value="F:enzyme regulator activity"/>
    <property type="evidence" value="ECO:0007669"/>
    <property type="project" value="TreeGrafter"/>
</dbReference>
<keyword evidence="3" id="KW-0732">Signal</keyword>
<dbReference type="GO" id="GO:0009252">
    <property type="term" value="P:peptidoglycan biosynthetic process"/>
    <property type="evidence" value="ECO:0007669"/>
    <property type="project" value="TreeGrafter"/>
</dbReference>